<dbReference type="Pfam" id="PF00226">
    <property type="entry name" value="DnaJ"/>
    <property type="match status" value="1"/>
</dbReference>
<dbReference type="InterPro" id="IPR001623">
    <property type="entry name" value="DnaJ_domain"/>
</dbReference>
<dbReference type="SMART" id="SM00271">
    <property type="entry name" value="DnaJ"/>
    <property type="match status" value="1"/>
</dbReference>
<name>A0A7J6X1N2_THATH</name>
<dbReference type="CDD" id="cd06257">
    <property type="entry name" value="DnaJ"/>
    <property type="match status" value="1"/>
</dbReference>
<dbReference type="Proteomes" id="UP000554482">
    <property type="component" value="Unassembled WGS sequence"/>
</dbReference>
<protein>
    <submittedName>
        <fullName evidence="2">Chaperone dnaj-domain superfamily protein</fullName>
    </submittedName>
</protein>
<organism evidence="2 3">
    <name type="scientific">Thalictrum thalictroides</name>
    <name type="common">Rue-anemone</name>
    <name type="synonym">Anemone thalictroides</name>
    <dbReference type="NCBI Taxonomy" id="46969"/>
    <lineage>
        <taxon>Eukaryota</taxon>
        <taxon>Viridiplantae</taxon>
        <taxon>Streptophyta</taxon>
        <taxon>Embryophyta</taxon>
        <taxon>Tracheophyta</taxon>
        <taxon>Spermatophyta</taxon>
        <taxon>Magnoliopsida</taxon>
        <taxon>Ranunculales</taxon>
        <taxon>Ranunculaceae</taxon>
        <taxon>Thalictroideae</taxon>
        <taxon>Thalictrum</taxon>
    </lineage>
</organism>
<reference evidence="2 3" key="1">
    <citation type="submission" date="2020-06" db="EMBL/GenBank/DDBJ databases">
        <title>Transcriptomic and genomic resources for Thalictrum thalictroides and T. hernandezii: Facilitating candidate gene discovery in an emerging model plant lineage.</title>
        <authorList>
            <person name="Arias T."/>
            <person name="Riano-Pachon D.M."/>
            <person name="Di Stilio V.S."/>
        </authorList>
    </citation>
    <scope>NUCLEOTIDE SEQUENCE [LARGE SCALE GENOMIC DNA]</scope>
    <source>
        <strain evidence="3">cv. WT478/WT964</strain>
        <tissue evidence="2">Leaves</tissue>
    </source>
</reference>
<evidence type="ECO:0000259" key="1">
    <source>
        <dbReference type="PROSITE" id="PS50076"/>
    </source>
</evidence>
<dbReference type="InterPro" id="IPR036869">
    <property type="entry name" value="J_dom_sf"/>
</dbReference>
<dbReference type="AlphaFoldDB" id="A0A7J6X1N2"/>
<dbReference type="PROSITE" id="PS50076">
    <property type="entry name" value="DNAJ_2"/>
    <property type="match status" value="1"/>
</dbReference>
<evidence type="ECO:0000313" key="3">
    <source>
        <dbReference type="Proteomes" id="UP000554482"/>
    </source>
</evidence>
<proteinExistence type="predicted"/>
<gene>
    <name evidence="2" type="ORF">FRX31_007661</name>
</gene>
<dbReference type="SUPFAM" id="SSF46565">
    <property type="entry name" value="Chaperone J-domain"/>
    <property type="match status" value="1"/>
</dbReference>
<dbReference type="Gene3D" id="3.30.70.20">
    <property type="match status" value="1"/>
</dbReference>
<comment type="caution">
    <text evidence="2">The sequence shown here is derived from an EMBL/GenBank/DDBJ whole genome shotgun (WGS) entry which is preliminary data.</text>
</comment>
<dbReference type="PANTHER" id="PTHR45295:SF3">
    <property type="entry name" value="CHAPERONE DNAJ-DOMAIN SUPERFAMILY PROTEIN"/>
    <property type="match status" value="1"/>
</dbReference>
<feature type="domain" description="J" evidence="1">
    <location>
        <begin position="76"/>
        <end position="146"/>
    </location>
</feature>
<keyword evidence="3" id="KW-1185">Reference proteome</keyword>
<dbReference type="OrthoDB" id="10250354at2759"/>
<dbReference type="PANTHER" id="PTHR45295">
    <property type="entry name" value="CHAPERONE PROTEIN DNAJ C76, CHLOROPLASTIC"/>
    <property type="match status" value="1"/>
</dbReference>
<dbReference type="EMBL" id="JABWDY010007675">
    <property type="protein sequence ID" value="KAF5202755.1"/>
    <property type="molecule type" value="Genomic_DNA"/>
</dbReference>
<sequence>MVWFLSHTIIQKKMGSLFLCNTVSSCNFSFISSNCQFPGSLNRSCKPVCFPSLTTSSFKVNCKVSNGEGDILSMSSAYDVLGVKKNCSFTELKAAFRLRVKQFHPDVRKDVGDSDIMIRRVIQAYEMLSKNHQFETSERECLDPFDEPECEATDVFVNETLCFGKGCSYSCVNRAPHAFSFASTGTARATSQGHGDDYQVQLAVGQCPRNCIHYVTPSQRIILEELLESILSLPYNSAAEADYLYSLITKATFENNRYQKPKREPMVTIYNVDMF</sequence>
<accession>A0A7J6X1N2</accession>
<dbReference type="Gene3D" id="1.10.287.110">
    <property type="entry name" value="DnaJ domain"/>
    <property type="match status" value="1"/>
</dbReference>
<evidence type="ECO:0000313" key="2">
    <source>
        <dbReference type="EMBL" id="KAF5202755.1"/>
    </source>
</evidence>
<dbReference type="PRINTS" id="PR00625">
    <property type="entry name" value="JDOMAIN"/>
</dbReference>